<feature type="domain" description="BON" evidence="1">
    <location>
        <begin position="18"/>
        <end position="77"/>
    </location>
</feature>
<dbReference type="EMBL" id="JPRF03000097">
    <property type="protein sequence ID" value="OEV32322.1"/>
    <property type="molecule type" value="Genomic_DNA"/>
</dbReference>
<dbReference type="Proteomes" id="UP000037395">
    <property type="component" value="Unassembled WGS sequence"/>
</dbReference>
<accession>A0A1E7MV61</accession>
<dbReference type="OrthoDB" id="4322570at2"/>
<reference evidence="2" key="1">
    <citation type="submission" date="2016-08" db="EMBL/GenBank/DDBJ databases">
        <title>Sequencing, Assembly and Comparative Genomics of S. aureofaciens ATCC 10762.</title>
        <authorList>
            <person name="Gradnigo J.S."/>
            <person name="Johnson N."/>
            <person name="Somerville G.A."/>
        </authorList>
    </citation>
    <scope>NUCLEOTIDE SEQUENCE [LARGE SCALE GENOMIC DNA]</scope>
    <source>
        <strain evidence="2">ATCC 10762</strain>
    </source>
</reference>
<keyword evidence="3" id="KW-1185">Reference proteome</keyword>
<name>A0A1E7MV61_KITAU</name>
<sequence length="89" mass="9785">MTAADATGSDEAEYRLAHLRDRLADDEVGELGLRIELHGSHVTVRGTVPSEERRAAVERIVAEVMDGLKVHTDIVLADDRPPTWAEDLP</sequence>
<organism evidence="2 3">
    <name type="scientific">Kitasatospora aureofaciens</name>
    <name type="common">Streptomyces aureofaciens</name>
    <dbReference type="NCBI Taxonomy" id="1894"/>
    <lineage>
        <taxon>Bacteria</taxon>
        <taxon>Bacillati</taxon>
        <taxon>Actinomycetota</taxon>
        <taxon>Actinomycetes</taxon>
        <taxon>Kitasatosporales</taxon>
        <taxon>Streptomycetaceae</taxon>
        <taxon>Kitasatospora</taxon>
    </lineage>
</organism>
<dbReference type="AlphaFoldDB" id="A0A1E7MV61"/>
<evidence type="ECO:0000259" key="1">
    <source>
        <dbReference type="Pfam" id="PF04972"/>
    </source>
</evidence>
<evidence type="ECO:0000313" key="2">
    <source>
        <dbReference type="EMBL" id="OEV32322.1"/>
    </source>
</evidence>
<dbReference type="Gene3D" id="3.40.1520.20">
    <property type="match status" value="1"/>
</dbReference>
<dbReference type="InterPro" id="IPR007055">
    <property type="entry name" value="BON_dom"/>
</dbReference>
<dbReference type="Pfam" id="PF04972">
    <property type="entry name" value="BON"/>
    <property type="match status" value="1"/>
</dbReference>
<proteinExistence type="predicted"/>
<gene>
    <name evidence="2" type="ORF">HS99_0016600</name>
</gene>
<dbReference type="RefSeq" id="WP_030289653.1">
    <property type="nucleotide sequence ID" value="NZ_JBEXMP010000020.1"/>
</dbReference>
<comment type="caution">
    <text evidence="2">The sequence shown here is derived from an EMBL/GenBank/DDBJ whole genome shotgun (WGS) entry which is preliminary data.</text>
</comment>
<evidence type="ECO:0000313" key="3">
    <source>
        <dbReference type="Proteomes" id="UP000037395"/>
    </source>
</evidence>
<protein>
    <recommendedName>
        <fullName evidence="1">BON domain-containing protein</fullName>
    </recommendedName>
</protein>